<gene>
    <name evidence="5" type="ORF">BIW11_13813</name>
</gene>
<dbReference type="OrthoDB" id="6381807at2759"/>
<evidence type="ECO:0000313" key="6">
    <source>
        <dbReference type="Proteomes" id="UP000192247"/>
    </source>
</evidence>
<evidence type="ECO:0000313" key="5">
    <source>
        <dbReference type="EMBL" id="OQR66968.1"/>
    </source>
</evidence>
<dbReference type="PROSITE" id="PS00233">
    <property type="entry name" value="CHIT_BIND_RR_1"/>
    <property type="match status" value="1"/>
</dbReference>
<dbReference type="Proteomes" id="UP000192247">
    <property type="component" value="Unassembled WGS sequence"/>
</dbReference>
<accession>A0A1V9X0L1</accession>
<feature type="compositionally biased region" description="Polar residues" evidence="3">
    <location>
        <begin position="114"/>
        <end position="134"/>
    </location>
</feature>
<dbReference type="InParanoid" id="A0A1V9X0L1"/>
<evidence type="ECO:0000256" key="2">
    <source>
        <dbReference type="PROSITE-ProRule" id="PRU00497"/>
    </source>
</evidence>
<organism evidence="5 6">
    <name type="scientific">Tropilaelaps mercedesae</name>
    <dbReference type="NCBI Taxonomy" id="418985"/>
    <lineage>
        <taxon>Eukaryota</taxon>
        <taxon>Metazoa</taxon>
        <taxon>Ecdysozoa</taxon>
        <taxon>Arthropoda</taxon>
        <taxon>Chelicerata</taxon>
        <taxon>Arachnida</taxon>
        <taxon>Acari</taxon>
        <taxon>Parasitiformes</taxon>
        <taxon>Mesostigmata</taxon>
        <taxon>Gamasina</taxon>
        <taxon>Dermanyssoidea</taxon>
        <taxon>Laelapidae</taxon>
        <taxon>Tropilaelaps</taxon>
    </lineage>
</organism>
<feature type="region of interest" description="Disordered" evidence="3">
    <location>
        <begin position="114"/>
        <end position="175"/>
    </location>
</feature>
<comment type="caution">
    <text evidence="5">The sequence shown here is derived from an EMBL/GenBank/DDBJ whole genome shotgun (WGS) entry which is preliminary data.</text>
</comment>
<evidence type="ECO:0000256" key="3">
    <source>
        <dbReference type="SAM" id="MobiDB-lite"/>
    </source>
</evidence>
<evidence type="ECO:0000256" key="1">
    <source>
        <dbReference type="ARBA" id="ARBA00022460"/>
    </source>
</evidence>
<keyword evidence="1 2" id="KW-0193">Cuticle</keyword>
<dbReference type="FunCoup" id="A0A1V9X0L1">
    <property type="interactions" value="47"/>
</dbReference>
<dbReference type="InterPro" id="IPR000618">
    <property type="entry name" value="Insect_cuticle"/>
</dbReference>
<dbReference type="PANTHER" id="PTHR12236">
    <property type="entry name" value="STRUCTURAL CONTITUENT OF CUTICLE"/>
    <property type="match status" value="1"/>
</dbReference>
<dbReference type="EMBL" id="MNPL01030415">
    <property type="protein sequence ID" value="OQR66968.1"/>
    <property type="molecule type" value="Genomic_DNA"/>
</dbReference>
<sequence length="175" mass="19245">MSSVHVFWMLSAFVAYVSSGAQEFLGHPHEPQHGDPFVQRINDNVLARLEEAGIFTPYHFQYDVDVTGGSHSREESGDGSGRVSGTYTIRLADGRARTVTYTADERGYRASVITNEMGTESQNPADVTISSSAPTGKEAALSYSSHSHSPTPGHRHEDHHQSNSILRRPVQSRYT</sequence>
<proteinExistence type="predicted"/>
<dbReference type="GO" id="GO:0042302">
    <property type="term" value="F:structural constituent of cuticle"/>
    <property type="evidence" value="ECO:0007669"/>
    <property type="project" value="UniProtKB-UniRule"/>
</dbReference>
<dbReference type="Pfam" id="PF00379">
    <property type="entry name" value="Chitin_bind_4"/>
    <property type="match status" value="1"/>
</dbReference>
<dbReference type="InterPro" id="IPR051217">
    <property type="entry name" value="Insect_Cuticle_Struc_Prot"/>
</dbReference>
<dbReference type="AlphaFoldDB" id="A0A1V9X0L1"/>
<feature type="chain" id="PRO_5011963721" evidence="4">
    <location>
        <begin position="20"/>
        <end position="175"/>
    </location>
</feature>
<dbReference type="GO" id="GO:0031012">
    <property type="term" value="C:extracellular matrix"/>
    <property type="evidence" value="ECO:0007669"/>
    <property type="project" value="TreeGrafter"/>
</dbReference>
<keyword evidence="6" id="KW-1185">Reference proteome</keyword>
<evidence type="ECO:0000256" key="4">
    <source>
        <dbReference type="SAM" id="SignalP"/>
    </source>
</evidence>
<feature type="signal peptide" evidence="4">
    <location>
        <begin position="1"/>
        <end position="19"/>
    </location>
</feature>
<dbReference type="GO" id="GO:0005615">
    <property type="term" value="C:extracellular space"/>
    <property type="evidence" value="ECO:0007669"/>
    <property type="project" value="TreeGrafter"/>
</dbReference>
<dbReference type="PANTHER" id="PTHR12236:SF79">
    <property type="entry name" value="CUTICULAR PROTEIN 50CB-RELATED"/>
    <property type="match status" value="1"/>
</dbReference>
<reference evidence="5 6" key="1">
    <citation type="journal article" date="2017" name="Gigascience">
        <title>Draft genome of the honey bee ectoparasitic mite, Tropilaelaps mercedesae, is shaped by the parasitic life history.</title>
        <authorList>
            <person name="Dong X."/>
            <person name="Armstrong S.D."/>
            <person name="Xia D."/>
            <person name="Makepeace B.L."/>
            <person name="Darby A.C."/>
            <person name="Kadowaki T."/>
        </authorList>
    </citation>
    <scope>NUCLEOTIDE SEQUENCE [LARGE SCALE GENOMIC DNA]</scope>
    <source>
        <strain evidence="5">Wuxi-XJTLU</strain>
    </source>
</reference>
<dbReference type="PROSITE" id="PS51155">
    <property type="entry name" value="CHIT_BIND_RR_2"/>
    <property type="match status" value="1"/>
</dbReference>
<name>A0A1V9X0L1_9ACAR</name>
<protein>
    <submittedName>
        <fullName evidence="5">Cuticle protein 10.9-like</fullName>
    </submittedName>
</protein>
<dbReference type="InterPro" id="IPR031311">
    <property type="entry name" value="CHIT_BIND_RR_consensus"/>
</dbReference>
<keyword evidence="4" id="KW-0732">Signal</keyword>